<accession>S7Q3Q9</accession>
<dbReference type="Pfam" id="PF24800">
    <property type="entry name" value="DUF7702"/>
    <property type="match status" value="1"/>
</dbReference>
<feature type="transmembrane region" description="Helical" evidence="1">
    <location>
        <begin position="168"/>
        <end position="186"/>
    </location>
</feature>
<dbReference type="OrthoDB" id="5389493at2759"/>
<evidence type="ECO:0000259" key="2">
    <source>
        <dbReference type="Pfam" id="PF24800"/>
    </source>
</evidence>
<dbReference type="GeneID" id="19298766"/>
<dbReference type="RefSeq" id="XP_007866911.1">
    <property type="nucleotide sequence ID" value="XM_007868720.1"/>
</dbReference>
<feature type="transmembrane region" description="Helical" evidence="1">
    <location>
        <begin position="84"/>
        <end position="102"/>
    </location>
</feature>
<dbReference type="AlphaFoldDB" id="S7Q3Q9"/>
<protein>
    <recommendedName>
        <fullName evidence="2">DUF7702 domain-containing protein</fullName>
    </recommendedName>
</protein>
<dbReference type="HOGENOM" id="CLU_092145_0_0_1"/>
<dbReference type="Proteomes" id="UP000030669">
    <property type="component" value="Unassembled WGS sequence"/>
</dbReference>
<dbReference type="eggNOG" id="ENOG502SNNN">
    <property type="taxonomic scope" value="Eukaryota"/>
</dbReference>
<sequence>MAVQSINYSQIGGIHSVAAAVIFAIIYFPLLIYNIIRSVKRPTYVLIVLALFCAIRVTAFSVRAALAGSSDAAENENLFIAEQVLYLAGFFGVLYSAYTLVLDREQLTGEQEFPGPISAVMRISGNRHLIRLTLTVAIALGITGAIRMTSGDASKMATGETMRRVSTYIFLVVTILLALRTMFLALEQSGVSSGRPTAHSAFGARHGVFVLLGIAILLLLREAFQTATTGSKSTSMQDKAYNEALFYPLSALPEFLAVVLFAVPGLVPSRKELQEYSAVIHIPAA</sequence>
<feature type="transmembrane region" description="Helical" evidence="1">
    <location>
        <begin position="207"/>
        <end position="224"/>
    </location>
</feature>
<name>S7Q3Q9_GLOTA</name>
<gene>
    <name evidence="3" type="ORF">GLOTRDRAFT_106294</name>
</gene>
<keyword evidence="1" id="KW-1133">Transmembrane helix</keyword>
<feature type="transmembrane region" description="Helical" evidence="1">
    <location>
        <begin position="12"/>
        <end position="32"/>
    </location>
</feature>
<evidence type="ECO:0000313" key="4">
    <source>
        <dbReference type="Proteomes" id="UP000030669"/>
    </source>
</evidence>
<dbReference type="EMBL" id="KB469303">
    <property type="protein sequence ID" value="EPQ54636.1"/>
    <property type="molecule type" value="Genomic_DNA"/>
</dbReference>
<dbReference type="OMA" id="IMRERQD"/>
<dbReference type="InterPro" id="IPR056119">
    <property type="entry name" value="DUF7702"/>
</dbReference>
<feature type="transmembrane region" description="Helical" evidence="1">
    <location>
        <begin position="44"/>
        <end position="64"/>
    </location>
</feature>
<dbReference type="PANTHER" id="PTHR42109">
    <property type="entry name" value="UNPLACED GENOMIC SCAFFOLD UM_SCAF_CONTIG_1.265, WHOLE GENOME SHOTGUN SEQUENCE"/>
    <property type="match status" value="1"/>
</dbReference>
<keyword evidence="1" id="KW-0472">Membrane</keyword>
<dbReference type="KEGG" id="gtr:GLOTRDRAFT_106294"/>
<organism evidence="3 4">
    <name type="scientific">Gloeophyllum trabeum (strain ATCC 11539 / FP-39264 / Madison 617)</name>
    <name type="common">Brown rot fungus</name>
    <dbReference type="NCBI Taxonomy" id="670483"/>
    <lineage>
        <taxon>Eukaryota</taxon>
        <taxon>Fungi</taxon>
        <taxon>Dikarya</taxon>
        <taxon>Basidiomycota</taxon>
        <taxon>Agaricomycotina</taxon>
        <taxon>Agaricomycetes</taxon>
        <taxon>Gloeophyllales</taxon>
        <taxon>Gloeophyllaceae</taxon>
        <taxon>Gloeophyllum</taxon>
    </lineage>
</organism>
<feature type="transmembrane region" description="Helical" evidence="1">
    <location>
        <begin position="244"/>
        <end position="267"/>
    </location>
</feature>
<evidence type="ECO:0000313" key="3">
    <source>
        <dbReference type="EMBL" id="EPQ54636.1"/>
    </source>
</evidence>
<dbReference type="PANTHER" id="PTHR42109:SF2">
    <property type="entry name" value="INTEGRAL MEMBRANE PROTEIN"/>
    <property type="match status" value="1"/>
</dbReference>
<reference evidence="3 4" key="1">
    <citation type="journal article" date="2012" name="Science">
        <title>The Paleozoic origin of enzymatic lignin decomposition reconstructed from 31 fungal genomes.</title>
        <authorList>
            <person name="Floudas D."/>
            <person name="Binder M."/>
            <person name="Riley R."/>
            <person name="Barry K."/>
            <person name="Blanchette R.A."/>
            <person name="Henrissat B."/>
            <person name="Martinez A.T."/>
            <person name="Otillar R."/>
            <person name="Spatafora J.W."/>
            <person name="Yadav J.S."/>
            <person name="Aerts A."/>
            <person name="Benoit I."/>
            <person name="Boyd A."/>
            <person name="Carlson A."/>
            <person name="Copeland A."/>
            <person name="Coutinho P.M."/>
            <person name="de Vries R.P."/>
            <person name="Ferreira P."/>
            <person name="Findley K."/>
            <person name="Foster B."/>
            <person name="Gaskell J."/>
            <person name="Glotzer D."/>
            <person name="Gorecki P."/>
            <person name="Heitman J."/>
            <person name="Hesse C."/>
            <person name="Hori C."/>
            <person name="Igarashi K."/>
            <person name="Jurgens J.A."/>
            <person name="Kallen N."/>
            <person name="Kersten P."/>
            <person name="Kohler A."/>
            <person name="Kuees U."/>
            <person name="Kumar T.K.A."/>
            <person name="Kuo A."/>
            <person name="LaButti K."/>
            <person name="Larrondo L.F."/>
            <person name="Lindquist E."/>
            <person name="Ling A."/>
            <person name="Lombard V."/>
            <person name="Lucas S."/>
            <person name="Lundell T."/>
            <person name="Martin R."/>
            <person name="McLaughlin D.J."/>
            <person name="Morgenstern I."/>
            <person name="Morin E."/>
            <person name="Murat C."/>
            <person name="Nagy L.G."/>
            <person name="Nolan M."/>
            <person name="Ohm R.A."/>
            <person name="Patyshakuliyeva A."/>
            <person name="Rokas A."/>
            <person name="Ruiz-Duenas F.J."/>
            <person name="Sabat G."/>
            <person name="Salamov A."/>
            <person name="Samejima M."/>
            <person name="Schmutz J."/>
            <person name="Slot J.C."/>
            <person name="St John F."/>
            <person name="Stenlid J."/>
            <person name="Sun H."/>
            <person name="Sun S."/>
            <person name="Syed K."/>
            <person name="Tsang A."/>
            <person name="Wiebenga A."/>
            <person name="Young D."/>
            <person name="Pisabarro A."/>
            <person name="Eastwood D.C."/>
            <person name="Martin F."/>
            <person name="Cullen D."/>
            <person name="Grigoriev I.V."/>
            <person name="Hibbett D.S."/>
        </authorList>
    </citation>
    <scope>NUCLEOTIDE SEQUENCE [LARGE SCALE GENOMIC DNA]</scope>
    <source>
        <strain evidence="3 4">ATCC 11539</strain>
    </source>
</reference>
<keyword evidence="1" id="KW-0812">Transmembrane</keyword>
<feature type="domain" description="DUF7702" evidence="2">
    <location>
        <begin position="21"/>
        <end position="266"/>
    </location>
</feature>
<proteinExistence type="predicted"/>
<keyword evidence="4" id="KW-1185">Reference proteome</keyword>
<evidence type="ECO:0000256" key="1">
    <source>
        <dbReference type="SAM" id="Phobius"/>
    </source>
</evidence>